<dbReference type="EMBL" id="DAAFPI010000022">
    <property type="protein sequence ID" value="HAB1022438.1"/>
    <property type="molecule type" value="Genomic_DNA"/>
</dbReference>
<evidence type="ECO:0000313" key="38">
    <source>
        <dbReference type="EMBL" id="HAB4366369.1"/>
    </source>
</evidence>
<evidence type="ECO:0000313" key="68">
    <source>
        <dbReference type="EMBL" id="HAF7239636.1"/>
    </source>
</evidence>
<evidence type="ECO:0000313" key="41">
    <source>
        <dbReference type="EMBL" id="HAB5023116.1"/>
    </source>
</evidence>
<evidence type="ECO:0000313" key="19">
    <source>
        <dbReference type="EMBL" id="EDB6499057.1"/>
    </source>
</evidence>
<evidence type="ECO:0000313" key="24">
    <source>
        <dbReference type="EMBL" id="EDH6341693.1"/>
    </source>
</evidence>
<evidence type="ECO:0000313" key="30">
    <source>
        <dbReference type="EMBL" id="HAB1804520.1"/>
    </source>
</evidence>
<evidence type="ECO:0000313" key="39">
    <source>
        <dbReference type="EMBL" id="HAB4589953.1"/>
    </source>
</evidence>
<evidence type="ECO:0000313" key="7">
    <source>
        <dbReference type="EMBL" id="EBS0218167.1"/>
    </source>
</evidence>
<dbReference type="EMBL" id="DAATOG010000008">
    <property type="protein sequence ID" value="HAE9392748.1"/>
    <property type="molecule type" value="Genomic_DNA"/>
</dbReference>
<evidence type="ECO:0000313" key="29">
    <source>
        <dbReference type="EMBL" id="HAB1710244.1"/>
    </source>
</evidence>
<dbReference type="EMBL" id="AAMEQR010000007">
    <property type="protein sequence ID" value="EDG5797551.1"/>
    <property type="molecule type" value="Genomic_DNA"/>
</dbReference>
<evidence type="ECO:0000313" key="56">
    <source>
        <dbReference type="EMBL" id="HAE1322730.1"/>
    </source>
</evidence>
<dbReference type="EMBL" id="DAAQWY010000014">
    <property type="protein sequence ID" value="HAE1220324.1"/>
    <property type="molecule type" value="Genomic_DNA"/>
</dbReference>
<evidence type="ECO:0000313" key="52">
    <source>
        <dbReference type="EMBL" id="HAE0206797.1"/>
    </source>
</evidence>
<dbReference type="EMBL" id="AAGUFA010000018">
    <property type="protein sequence ID" value="EBS0218167.1"/>
    <property type="molecule type" value="Genomic_DNA"/>
</dbReference>
<dbReference type="EMBL" id="DAAFWP010000015">
    <property type="protein sequence ID" value="HAB1804520.1"/>
    <property type="molecule type" value="Genomic_DNA"/>
</dbReference>
<dbReference type="EMBL" id="DAASXW010000006">
    <property type="protein sequence ID" value="HAE7503887.1"/>
    <property type="molecule type" value="Genomic_DNA"/>
</dbReference>
<evidence type="ECO:0000313" key="20">
    <source>
        <dbReference type="EMBL" id="EDC9469865.1"/>
    </source>
</evidence>
<dbReference type="EMBL" id="AAFGSL010000024">
    <property type="protein sequence ID" value="EBF7616031.1"/>
    <property type="molecule type" value="Genomic_DNA"/>
</dbReference>
<evidence type="ECO:0000313" key="60">
    <source>
        <dbReference type="EMBL" id="HAE4620304.1"/>
    </source>
</evidence>
<evidence type="ECO:0000313" key="15">
    <source>
        <dbReference type="EMBL" id="ECB6027833.1"/>
    </source>
</evidence>
<dbReference type="EMBL" id="DAAGOV010000008">
    <property type="protein sequence ID" value="HAB3947169.1"/>
    <property type="molecule type" value="Genomic_DNA"/>
</dbReference>
<evidence type="ECO:0000313" key="12">
    <source>
        <dbReference type="EMBL" id="EBZ7019309.1"/>
    </source>
</evidence>
<evidence type="ECO:0000313" key="37">
    <source>
        <dbReference type="EMBL" id="HAB3947169.1"/>
    </source>
</evidence>
<dbReference type="EMBL" id="AAHYFF010000021">
    <property type="protein sequence ID" value="ECB6380904.1"/>
    <property type="molecule type" value="Genomic_DNA"/>
</dbReference>
<evidence type="ECO:0000313" key="5">
    <source>
        <dbReference type="EMBL" id="EBR8143503.1"/>
    </source>
</evidence>
<dbReference type="PROSITE" id="PS51257">
    <property type="entry name" value="PROKAR_LIPOPROTEIN"/>
    <property type="match status" value="1"/>
</dbReference>
<evidence type="ECO:0000313" key="16">
    <source>
        <dbReference type="EMBL" id="ECB6380904.1"/>
    </source>
</evidence>
<dbReference type="EMBL" id="DAAGSJ010000011">
    <property type="protein sequence ID" value="HAB4366369.1"/>
    <property type="molecule type" value="Genomic_DNA"/>
</dbReference>
<dbReference type="EMBL" id="DAAGBK010000009">
    <property type="protein sequence ID" value="HAB2371232.1"/>
    <property type="molecule type" value="Genomic_DNA"/>
</dbReference>
<evidence type="ECO:0000313" key="3">
    <source>
        <dbReference type="EMBL" id="EBQ8902315.1"/>
    </source>
</evidence>
<dbReference type="EMBL" id="DAAQLP010000015">
    <property type="protein sequence ID" value="HAD9848343.1"/>
    <property type="molecule type" value="Genomic_DNA"/>
</dbReference>
<evidence type="ECO:0000313" key="69">
    <source>
        <dbReference type="EMBL" id="HAF7734603.1"/>
    </source>
</evidence>
<dbReference type="EMBL" id="AAFIKO010000013">
    <property type="protein sequence ID" value="EBG3094025.1"/>
    <property type="molecule type" value="Genomic_DNA"/>
</dbReference>
<dbReference type="EMBL" id="DAAHFX010000016">
    <property type="protein sequence ID" value="HAB5941703.1"/>
    <property type="molecule type" value="Genomic_DNA"/>
</dbReference>
<evidence type="ECO:0000313" key="18">
    <source>
        <dbReference type="EMBL" id="ECU7934006.1"/>
    </source>
</evidence>
<dbReference type="EMBL" id="DAAFWC010000015">
    <property type="protein sequence ID" value="HAB1710244.1"/>
    <property type="molecule type" value="Genomic_DNA"/>
</dbReference>
<evidence type="ECO:0000313" key="10">
    <source>
        <dbReference type="EMBL" id="EBY1990714.1"/>
    </source>
</evidence>
<reference evidence="19" key="4">
    <citation type="submission" date="2018-07" db="EMBL/GenBank/DDBJ databases">
        <authorList>
            <consortium name="GenomeTrakr network: Whole genome sequencing for foodborne pathogen traceback"/>
        </authorList>
    </citation>
    <scope>NUCLEOTIDE SEQUENCE</scope>
    <source>
        <strain evidence="20">ADRDL-16-8871</strain>
        <strain evidence="19">FDA00004800</strain>
        <strain evidence="13">FSIS21923161</strain>
    </source>
</reference>
<dbReference type="EMBL" id="DAAGVZ010000054">
    <property type="protein sequence ID" value="HAB4788124.1"/>
    <property type="molecule type" value="Genomic_DNA"/>
</dbReference>
<evidence type="ECO:0000313" key="71">
    <source>
        <dbReference type="Proteomes" id="UP000245147"/>
    </source>
</evidence>
<evidence type="ECO:0000313" key="27">
    <source>
        <dbReference type="EMBL" id="HAB1022438.1"/>
    </source>
</evidence>
<dbReference type="EMBL" id="AAMIHC010000021">
    <property type="protein sequence ID" value="EDH6341693.1"/>
    <property type="molecule type" value="Genomic_DNA"/>
</dbReference>
<dbReference type="EMBL" id="DAARAH010000012">
    <property type="protein sequence ID" value="HAE1604202.1"/>
    <property type="molecule type" value="Genomic_DNA"/>
</dbReference>
<dbReference type="EMBL" id="DAAFXG010000014">
    <property type="protein sequence ID" value="HAB1884599.1"/>
    <property type="molecule type" value="Genomic_DNA"/>
</dbReference>
<comment type="caution">
    <text evidence="70">The sequence shown here is derived from an EMBL/GenBank/DDBJ whole genome shotgun (WGS) entry which is preliminary data.</text>
</comment>
<evidence type="ECO:0000313" key="48">
    <source>
        <dbReference type="EMBL" id="HAC6810210.1"/>
    </source>
</evidence>
<evidence type="ECO:0000313" key="42">
    <source>
        <dbReference type="EMBL" id="HAB5211777.1"/>
    </source>
</evidence>
<dbReference type="EMBL" id="AALOGT010000017">
    <property type="protein sequence ID" value="EDB6499057.1"/>
    <property type="molecule type" value="Genomic_DNA"/>
</dbReference>
<evidence type="ECO:0000313" key="66">
    <source>
        <dbReference type="EMBL" id="HAF0789976.1"/>
    </source>
</evidence>
<evidence type="ECO:0000313" key="70">
    <source>
        <dbReference type="EMBL" id="PVL93666.1"/>
    </source>
</evidence>
<dbReference type="EMBL" id="DAAHCK010000015">
    <property type="protein sequence ID" value="HAB5526053.1"/>
    <property type="molecule type" value="Genomic_DNA"/>
</dbReference>
<evidence type="ECO:0000313" key="50">
    <source>
        <dbReference type="EMBL" id="HAD9848343.1"/>
    </source>
</evidence>
<dbReference type="EMBL" id="AAGTMP010000021">
    <property type="protein sequence ID" value="EBR8143503.1"/>
    <property type="molecule type" value="Genomic_DNA"/>
</dbReference>
<reference evidence="70 71" key="2">
    <citation type="submission" date="2018-04" db="EMBL/GenBank/DDBJ databases">
        <title>Serotype diversity and antimicrobial resistance among Salmonella enterica isolated from patients at an equine referral hospital.</title>
        <authorList>
            <person name="Leon I.M."/>
            <person name="Lawhon S.D."/>
            <person name="Norman K.N."/>
            <person name="Threadgill D.S."/>
            <person name="Ohta N."/>
            <person name="Vinasco J."/>
            <person name="Scott H.M."/>
        </authorList>
    </citation>
    <scope>NUCLEOTIDE SEQUENCE [LARGE SCALE GENOMIC DNA]</scope>
    <source>
        <strain evidence="70 71">167</strain>
    </source>
</reference>
<dbReference type="EMBL" id="AAKRAK010000015">
    <property type="protein sequence ID" value="ECU7934006.1"/>
    <property type="molecule type" value="Genomic_DNA"/>
</dbReference>
<dbReference type="EMBL" id="DAAFUE010000009">
    <property type="protein sequence ID" value="HAB1571824.1"/>
    <property type="molecule type" value="Genomic_DNA"/>
</dbReference>
<sequence length="158" mass="17016">MLKNIGFISALALYGVVGCVTAEPGNIPLDGLNTISFNVGEIADGEIADLRHSTCTLRLVNNKKEDSYNYIEGAICPVSGEECTYSAIMKLNGNITILKQISSDENNSVYKNNDLSLSITQTPMTEANDDEGSDVKATIVLKTKHGEKIFNMTGYCGV</sequence>
<dbReference type="EMBL" id="DAAHEN010000016">
    <property type="protein sequence ID" value="HAB5771266.1"/>
    <property type="molecule type" value="Genomic_DNA"/>
</dbReference>
<dbReference type="EMBL" id="DAAGUG010000029">
    <property type="protein sequence ID" value="HAB4589953.1"/>
    <property type="molecule type" value="Genomic_DNA"/>
</dbReference>
<evidence type="ECO:0000313" key="32">
    <source>
        <dbReference type="EMBL" id="HAB1884599.1"/>
    </source>
</evidence>
<evidence type="ECO:0000313" key="21">
    <source>
        <dbReference type="EMBL" id="EDG5622003.1"/>
    </source>
</evidence>
<dbReference type="EMBL" id="QDOG01000007">
    <property type="protein sequence ID" value="PVL93666.1"/>
    <property type="molecule type" value="Genomic_DNA"/>
</dbReference>
<dbReference type="EMBL" id="DAAGNE010000051">
    <property type="protein sequence ID" value="HAB3744977.1"/>
    <property type="molecule type" value="Genomic_DNA"/>
</dbReference>
<dbReference type="EMBL" id="DAAQOM010000008">
    <property type="protein sequence ID" value="HAE0206797.1"/>
    <property type="molecule type" value="Genomic_DNA"/>
</dbReference>
<evidence type="ECO:0000313" key="35">
    <source>
        <dbReference type="EMBL" id="HAB2425799.1"/>
    </source>
</evidence>
<name>A0A2T9I470_SALET</name>
<dbReference type="EMBL" id="AAHMZR010000019">
    <property type="protein sequence ID" value="EBY0576253.1"/>
    <property type="molecule type" value="Genomic_DNA"/>
</dbReference>
<evidence type="ECO:0000313" key="47">
    <source>
        <dbReference type="EMBL" id="HAB6238510.1"/>
    </source>
</evidence>
<dbReference type="Proteomes" id="UP000839928">
    <property type="component" value="Unassembled WGS sequence"/>
</dbReference>
<dbReference type="EMBL" id="AAMJGE010000019">
    <property type="protein sequence ID" value="EDH9231357.1"/>
    <property type="molecule type" value="Genomic_DNA"/>
</dbReference>
<dbReference type="EMBL" id="AAGQWK010000004">
    <property type="protein sequence ID" value="EBR0141332.1"/>
    <property type="molecule type" value="Genomic_DNA"/>
</dbReference>
<dbReference type="EMBL" id="DAAHBC010000010">
    <property type="protein sequence ID" value="HAB5382509.1"/>
    <property type="molecule type" value="Genomic_DNA"/>
</dbReference>
<evidence type="ECO:0000313" key="54">
    <source>
        <dbReference type="EMBL" id="HAE1220324.1"/>
    </source>
</evidence>
<dbReference type="EMBL" id="DAATZW010000009">
    <property type="protein sequence ID" value="HAF0789976.1"/>
    <property type="molecule type" value="Genomic_DNA"/>
</dbReference>
<evidence type="ECO:0000313" key="58">
    <source>
        <dbReference type="EMBL" id="HAE1604202.1"/>
    </source>
</evidence>
<dbReference type="OMA" id="CTYSAIM"/>
<dbReference type="EMBL" id="DAAGZR010000033">
    <property type="protein sequence ID" value="HAB5211777.1"/>
    <property type="molecule type" value="Genomic_DNA"/>
</dbReference>
<evidence type="ECO:0000313" key="33">
    <source>
        <dbReference type="EMBL" id="HAB2059182.1"/>
    </source>
</evidence>
<evidence type="ECO:0000313" key="23">
    <source>
        <dbReference type="EMBL" id="EDH5703249.1"/>
    </source>
</evidence>
<evidence type="ECO:0000313" key="62">
    <source>
        <dbReference type="EMBL" id="HAE7503887.1"/>
    </source>
</evidence>
<evidence type="ECO:0000313" key="51">
    <source>
        <dbReference type="EMBL" id="HAE0114004.1"/>
    </source>
</evidence>
<evidence type="ECO:0000313" key="64">
    <source>
        <dbReference type="EMBL" id="HAE9392748.1"/>
    </source>
</evidence>
<evidence type="ECO:0000313" key="22">
    <source>
        <dbReference type="EMBL" id="EDG5797551.1"/>
    </source>
</evidence>
<dbReference type="EMBL" id="DAAQNS010000009">
    <property type="protein sequence ID" value="HAE0114004.1"/>
    <property type="molecule type" value="Genomic_DNA"/>
</dbReference>
<dbReference type="RefSeq" id="WP_001747668.1">
    <property type="nucleotide sequence ID" value="NZ_CALNWA010000017.1"/>
</dbReference>
<accession>A0A2T9I470</accession>
<dbReference type="AlphaFoldDB" id="A0A2T9I470"/>
<dbReference type="EMBL" id="DAATXT010000007">
    <property type="protein sequence ID" value="HAF0559481.1"/>
    <property type="molecule type" value="Genomic_DNA"/>
</dbReference>
<evidence type="ECO:0000313" key="28">
    <source>
        <dbReference type="EMBL" id="HAB1571824.1"/>
    </source>
</evidence>
<dbReference type="EMBL" id="AAMEPF010000007">
    <property type="protein sequence ID" value="EDG5622003.1"/>
    <property type="molecule type" value="Genomic_DNA"/>
</dbReference>
<dbReference type="EMBL" id="DAAUAP010000006">
    <property type="protein sequence ID" value="HAF0889259.1"/>
    <property type="molecule type" value="Genomic_DNA"/>
</dbReference>
<evidence type="ECO:0000313" key="67">
    <source>
        <dbReference type="EMBL" id="HAF0889259.1"/>
    </source>
</evidence>
<dbReference type="EMBL" id="DAAQXF010000038">
    <property type="protein sequence ID" value="HAE1237071.1"/>
    <property type="molecule type" value="Genomic_DNA"/>
</dbReference>
<reference evidence="27" key="7">
    <citation type="submission" date="2019-10" db="EMBL/GenBank/DDBJ databases">
        <authorList>
            <consortium name="NCBI Pathogen Detection Project"/>
        </authorList>
    </citation>
    <scope>NUCLEOTIDE SEQUENCE</scope>
    <source>
        <strain evidence="48">09-3426</strain>
        <strain evidence="64">10-7240</strain>
        <strain evidence="62">10-7243</strain>
        <strain evidence="63">11-5588</strain>
        <strain evidence="65">12-3191</strain>
        <strain evidence="66">12-3284</strain>
        <strain evidence="67">12-8479</strain>
        <strain evidence="61">13-0431</strain>
        <strain evidence="69">13-2460</strain>
        <strain evidence="60">13-5657</strain>
        <strain evidence="49">CE06.035</strain>
        <strain evidence="68">Salm201708953</strain>
        <strain evidence="27">Salmonella enterica</strain>
        <strain evidence="52">Sam_3440b185-6731-4f40-abe7-826e6475c527</strain>
        <strain evidence="53">Sam_5f569ebd-755b-4147-8429-4678b9c250cc</strain>
        <strain evidence="51">Sam_8b55db79-2e89-45d5-a9a1-8092f0a17964</strain>
        <strain evidence="50">Sam_997f2e98-28ae-496a-bdd7-14b549d092b4</strain>
    </source>
</reference>
<gene>
    <name evidence="17" type="ORF">A3Z75_08250</name>
    <name evidence="19" type="ORF">AL996_20420</name>
    <name evidence="22" type="ORF">B7643_12660</name>
    <name evidence="21" type="ORF">B7S77_15830</name>
    <name evidence="18" type="ORF">BEI99_19660</name>
    <name evidence="20" type="ORF">BH418_24855</name>
    <name evidence="70" type="ORF">C4792_14210</name>
    <name evidence="23" type="ORF">CB179_17620</name>
    <name evidence="24" type="ORF">CB381_17500</name>
    <name evidence="25" type="ORF">CBN47_13660</name>
    <name evidence="26" type="ORF">CC399_18215</name>
    <name evidence="11" type="ORF">D5800_17365</name>
    <name evidence="1" type="ORF">DEM85_19170</name>
    <name evidence="3" type="ORF">DKS77_16260</name>
    <name evidence="8" type="ORF">DLB38_10285</name>
    <name evidence="5" type="ORF">DN360_20265</name>
    <name evidence="4" type="ORF">DNV88_06915</name>
    <name evidence="6" type="ORF">DTG92_15625</name>
    <name evidence="7" type="ORF">DTV28_17050</name>
    <name evidence="10" type="ORF">DU232_17170</name>
    <name evidence="9" type="ORF">DUR08_14900</name>
    <name evidence="16" type="ORF">E0T08_15870</name>
    <name evidence="12" type="ORF">EEQ47_19070</name>
    <name evidence="13" type="ORF">EPK73_01735</name>
    <name evidence="14" type="ORF">EVU59_18330</name>
    <name evidence="15" type="ORF">EZX27_17045</name>
    <name evidence="2" type="ORF">FIR09_12810</name>
    <name evidence="48" type="ORF">G0D82_09670</name>
    <name evidence="49" type="ORF">G1157_21430</name>
    <name evidence="52" type="ORF">G2167_16290</name>
    <name evidence="50" type="ORF">G2187_21585</name>
    <name evidence="53" type="ORF">G2192_20690</name>
    <name evidence="51" type="ORF">G2213_18545</name>
    <name evidence="54" type="ORF">G2913_19605</name>
    <name evidence="55" type="ORF">G2953_08785</name>
    <name evidence="58" type="ORF">G2960_10790</name>
    <name evidence="56" type="ORF">G2966_13700</name>
    <name evidence="59" type="ORF">G2970_12835</name>
    <name evidence="57" type="ORF">G2990_17180</name>
    <name evidence="60" type="ORF">G4D20_004076</name>
    <name evidence="61" type="ORF">G4K93_002886</name>
    <name evidence="62" type="ORF">G4P07_002192</name>
    <name evidence="63" type="ORF">G4P20_003551</name>
    <name evidence="64" type="ORF">G4Y13_002244</name>
    <name evidence="69" type="ORF">G9336_004144</name>
    <name evidence="66" type="ORF">G9C35_001212</name>
    <name evidence="65" type="ORF">G9C70_001140</name>
    <name evidence="67" type="ORF">G9G25_001116</name>
    <name evidence="68" type="ORF">G9X09_002193</name>
    <name evidence="41" type="ORF">GB020_20005</name>
    <name evidence="42" type="ORF">GB178_14315</name>
    <name evidence="35" type="ORF">GB182_17540</name>
    <name evidence="43" type="ORF">GB193_04890</name>
    <name evidence="46" type="ORF">GB352_19970</name>
    <name evidence="34" type="ORF">GB356_17535</name>
    <name evidence="31" type="ORF">GB388_09435</name>
    <name evidence="47" type="ORF">GB394_20310</name>
    <name evidence="29" type="ORF">GB423_19450</name>
    <name evidence="38" type="ORF">GB430_10145</name>
    <name evidence="36" type="ORF">GB441_14870</name>
    <name evidence="37" type="ORF">GB481_17105</name>
    <name evidence="33" type="ORF">GB613_11000</name>
    <name evidence="44" type="ORF">GBR77_20600</name>
    <name evidence="45" type="ORF">GBS17_20275</name>
    <name evidence="28" type="ORF">GBX08_17820</name>
    <name evidence="27" type="ORF">GBX75_18815</name>
    <name evidence="30" type="ORF">GBY12_19985</name>
    <name evidence="32" type="ORF">GBY78_20230</name>
    <name evidence="39" type="ORF">GBZ43_10010</name>
    <name evidence="40" type="ORF">GBZ56_13705</name>
</gene>
<evidence type="ECO:0000313" key="17">
    <source>
        <dbReference type="EMBL" id="ECT6083510.1"/>
    </source>
</evidence>
<reference evidence="27" key="1">
    <citation type="journal article" date="2018" name="Genome Biol.">
        <title>SKESA: strategic k-mer extension for scrupulous assemblies.</title>
        <authorList>
            <person name="Souvorov A."/>
            <person name="Agarwala R."/>
            <person name="Lipman D.J."/>
        </authorList>
    </citation>
    <scope>NUCLEOTIDE SEQUENCE</scope>
    <source>
        <strain evidence="48">09-3426</strain>
        <strain evidence="64">10-7240</strain>
        <strain evidence="62">10-7243</strain>
        <strain evidence="63">11-5588</strain>
        <strain evidence="65">12-3191</strain>
        <strain evidence="66">12-3284</strain>
        <strain evidence="67">12-8479</strain>
        <strain evidence="61">13-0431</strain>
        <strain evidence="69">13-2460</strain>
        <strain evidence="60">13-5657</strain>
        <strain evidence="49">CE06.035</strain>
        <strain evidence="68">Salm201708953</strain>
        <strain evidence="27">Salmonella enterica</strain>
        <strain evidence="52">Sam_3440b185-6731-4f40-abe7-826e6475c527</strain>
        <strain evidence="53">Sam_5f569ebd-755b-4147-8429-4678b9c250cc</strain>
        <strain evidence="51">Sam_8b55db79-2e89-45d5-a9a1-8092f0a17964</strain>
        <strain evidence="50">Sam_997f2e98-28ae-496a-bdd7-14b549d092b4</strain>
    </source>
</reference>
<protein>
    <submittedName>
        <fullName evidence="70">Adhesin</fullName>
    </submittedName>
</protein>
<dbReference type="EMBL" id="DAAQQN010000015">
    <property type="protein sequence ID" value="HAE0451007.1"/>
    <property type="molecule type" value="Genomic_DNA"/>
</dbReference>
<dbReference type="EMBL" id="DAAGBW010000009">
    <property type="protein sequence ID" value="HAB2425799.1"/>
    <property type="molecule type" value="Genomic_DNA"/>
</dbReference>
<dbReference type="EMBL" id="DAAMIM010000006">
    <property type="protein sequence ID" value="HAC6810210.1"/>
    <property type="molecule type" value="Genomic_DNA"/>
</dbReference>
<evidence type="ECO:0000313" key="59">
    <source>
        <dbReference type="EMBL" id="HAE1640482.1"/>
    </source>
</evidence>
<reference evidence="21" key="3">
    <citation type="submission" date="2018-07" db="EMBL/GenBank/DDBJ databases">
        <authorList>
            <consortium name="PulseNet: The National Subtyping Network for Foodborne Disease Surveillance"/>
            <person name="Tarr C.L."/>
            <person name="Trees E."/>
            <person name="Katz L.S."/>
            <person name="Carleton-Romer H.A."/>
            <person name="Stroika S."/>
            <person name="Kucerova Z."/>
            <person name="Roache K.F."/>
            <person name="Sabol A.L."/>
            <person name="Besser J."/>
            <person name="Gerner-Smidt P."/>
        </authorList>
    </citation>
    <scope>NUCLEOTIDE SEQUENCE</scope>
    <source>
        <strain evidence="21">PNUSAS011306</strain>
        <strain evidence="22">PNUSAS011364</strain>
        <strain evidence="25">PNUSAS013764</strain>
    </source>
</reference>
<evidence type="ECO:0000313" key="43">
    <source>
        <dbReference type="EMBL" id="HAB5382509.1"/>
    </source>
</evidence>
<evidence type="ECO:0000313" key="8">
    <source>
        <dbReference type="EMBL" id="EBU7985157.1"/>
    </source>
</evidence>
<dbReference type="EMBL" id="AAMIBF010000019">
    <property type="protein sequence ID" value="EDH5703249.1"/>
    <property type="molecule type" value="Genomic_DNA"/>
</dbReference>
<evidence type="ECO:0000313" key="9">
    <source>
        <dbReference type="EMBL" id="EBY0576253.1"/>
    </source>
</evidence>
<evidence type="ECO:0000313" key="40">
    <source>
        <dbReference type="EMBL" id="HAB4788124.1"/>
    </source>
</evidence>
<evidence type="ECO:0000313" key="63">
    <source>
        <dbReference type="EMBL" id="HAE7559343.1"/>
    </source>
</evidence>
<dbReference type="EMBL" id="AALSOQ010000067">
    <property type="protein sequence ID" value="EDC9469865.1"/>
    <property type="molecule type" value="Genomic_DNA"/>
</dbReference>
<evidence type="ECO:0000313" key="14">
    <source>
        <dbReference type="EMBL" id="ECB2570615.1"/>
    </source>
</evidence>
<reference evidence="17" key="5">
    <citation type="submission" date="2018-07" db="EMBL/GenBank/DDBJ databases">
        <authorList>
            <consortium name="NARMS: The National Antimicrobial Resistance Monitoring System"/>
        </authorList>
    </citation>
    <scope>NUCLEOTIDE SEQUENCE</scope>
    <source>
        <strain evidence="17">CVM N57313F</strain>
        <strain evidence="12">FSIS11815297</strain>
        <strain evidence="18">FSIS1607168</strain>
    </source>
</reference>
<dbReference type="EMBL" id="AAMIOU010000024">
    <property type="protein sequence ID" value="EDH7246054.1"/>
    <property type="molecule type" value="Genomic_DNA"/>
</dbReference>
<dbReference type="EMBL" id="DAASYN010000014">
    <property type="protein sequence ID" value="HAE7559343.1"/>
    <property type="molecule type" value="Genomic_DNA"/>
</dbReference>
<dbReference type="EMBL" id="DAAHHO010000014">
    <property type="protein sequence ID" value="HAB6238510.1"/>
    <property type="molecule type" value="Genomic_DNA"/>
</dbReference>
<dbReference type="EMBL" id="AAHWZL010000020">
    <property type="protein sequence ID" value="ECB2570615.1"/>
    <property type="molecule type" value="Genomic_DNA"/>
</dbReference>
<dbReference type="EMBL" id="DAAFYT010000023">
    <property type="protein sequence ID" value="HAB2059182.1"/>
    <property type="molecule type" value="Genomic_DNA"/>
</dbReference>
<evidence type="ECO:0000313" key="49">
    <source>
        <dbReference type="EMBL" id="HAD8176876.1"/>
    </source>
</evidence>
<dbReference type="EMBL" id="DAAWBV010000016">
    <property type="protein sequence ID" value="HAF7239636.1"/>
    <property type="molecule type" value="Genomic_DNA"/>
</dbReference>
<dbReference type="EMBL" id="DAAGXT010000016">
    <property type="protein sequence ID" value="HAB5023116.1"/>
    <property type="molecule type" value="Genomic_DNA"/>
</dbReference>
<dbReference type="EMBL" id="DAAQYH010000024">
    <property type="protein sequence ID" value="HAE1372421.1"/>
    <property type="molecule type" value="Genomic_DNA"/>
</dbReference>
<evidence type="ECO:0000313" key="25">
    <source>
        <dbReference type="EMBL" id="EDH7246054.1"/>
    </source>
</evidence>
<dbReference type="EMBL" id="AAHYCG010000018">
    <property type="protein sequence ID" value="ECB6027833.1"/>
    <property type="molecule type" value="Genomic_DNA"/>
</dbReference>
<evidence type="ECO:0000313" key="57">
    <source>
        <dbReference type="EMBL" id="HAE1372421.1"/>
    </source>
</evidence>
<dbReference type="EMBL" id="DAAQXW010000014">
    <property type="protein sequence ID" value="HAE1322730.1"/>
    <property type="molecule type" value="Genomic_DNA"/>
</dbReference>
<dbReference type="EMBL" id="DAARAJ010000006">
    <property type="protein sequence ID" value="HAE1640482.1"/>
    <property type="molecule type" value="Genomic_DNA"/>
</dbReference>
<dbReference type="EMBL" id="DAAPXI010000014">
    <property type="protein sequence ID" value="HAD8176876.1"/>
    <property type="molecule type" value="Genomic_DNA"/>
</dbReference>
<evidence type="ECO:0000313" key="46">
    <source>
        <dbReference type="EMBL" id="HAB5941703.1"/>
    </source>
</evidence>
<dbReference type="EMBL" id="AAGUBV010000019">
    <property type="protein sequence ID" value="EBR9964950.1"/>
    <property type="molecule type" value="Genomic_DNA"/>
</dbReference>
<dbReference type="EMBL" id="AAHDEP010000014">
    <property type="protein sequence ID" value="EBU7985157.1"/>
    <property type="molecule type" value="Genomic_DNA"/>
</dbReference>
<evidence type="ECO:0000313" key="34">
    <source>
        <dbReference type="EMBL" id="HAB2371232.1"/>
    </source>
</evidence>
<evidence type="ECO:0000313" key="1">
    <source>
        <dbReference type="EMBL" id="EBF7616031.1"/>
    </source>
</evidence>
<evidence type="ECO:0000313" key="44">
    <source>
        <dbReference type="EMBL" id="HAB5526053.1"/>
    </source>
</evidence>
<evidence type="ECO:0000313" key="65">
    <source>
        <dbReference type="EMBL" id="HAF0559481.1"/>
    </source>
</evidence>
<proteinExistence type="predicted"/>
<dbReference type="Proteomes" id="UP000245147">
    <property type="component" value="Unassembled WGS sequence"/>
</dbReference>
<dbReference type="EMBL" id="AAHORV010000018">
    <property type="protein sequence ID" value="EBY6738393.1"/>
    <property type="molecule type" value="Genomic_DNA"/>
</dbReference>
<reference evidence="11" key="6">
    <citation type="submission" date="2018-09" db="EMBL/GenBank/DDBJ databases">
        <authorList>
            <person name="Ashton P.M."/>
            <person name="Dallman T."/>
            <person name="Nair S."/>
            <person name="De Pinna E."/>
            <person name="Peters T."/>
            <person name="Grant K."/>
        </authorList>
    </citation>
    <scope>NUCLEOTIDE SEQUENCE</scope>
    <source>
        <strain evidence="9">152447</strain>
        <strain evidence="11">178634</strain>
        <strain evidence="6">178666</strain>
        <strain evidence="3">208936</strain>
        <strain evidence="1">240168</strain>
        <strain evidence="8">250819</strain>
        <strain evidence="23">344039</strain>
        <strain evidence="26">352129</strain>
        <strain evidence="16">365830</strain>
        <strain evidence="24">369915</strain>
        <strain evidence="7">423873</strain>
        <strain evidence="4">428140</strain>
        <strain evidence="10">488730</strain>
        <strain evidence="5">535271</strain>
        <strain evidence="14">676364</strain>
        <strain evidence="15">689000</strain>
        <strain evidence="2">741041</strain>
    </source>
</reference>
<evidence type="ECO:0000313" key="11">
    <source>
        <dbReference type="EMBL" id="EBY6738393.1"/>
    </source>
</evidence>
<evidence type="ECO:0000313" key="13">
    <source>
        <dbReference type="EMBL" id="ECA7461051.1"/>
    </source>
</evidence>
<evidence type="ECO:0000313" key="26">
    <source>
        <dbReference type="EMBL" id="EDH9231357.1"/>
    </source>
</evidence>
<evidence type="ECO:0000313" key="61">
    <source>
        <dbReference type="EMBL" id="HAE6729047.1"/>
    </source>
</evidence>
<evidence type="ECO:0000313" key="55">
    <source>
        <dbReference type="EMBL" id="HAE1237071.1"/>
    </source>
</evidence>
<evidence type="ECO:0000313" key="53">
    <source>
        <dbReference type="EMBL" id="HAE0451007.1"/>
    </source>
</evidence>
<dbReference type="EMBL" id="AAGQKS010000025">
    <property type="protein sequence ID" value="EBQ8902315.1"/>
    <property type="molecule type" value="Genomic_DNA"/>
</dbReference>
<dbReference type="EMBL" id="AAHVIS010000002">
    <property type="protein sequence ID" value="ECA7461051.1"/>
    <property type="molecule type" value="Genomic_DNA"/>
</dbReference>
<dbReference type="EMBL" id="DAAFWQ010000022">
    <property type="protein sequence ID" value="HAB1824828.1"/>
    <property type="molecule type" value="Genomic_DNA"/>
</dbReference>
<dbReference type="EMBL" id="DAARZX010000015">
    <property type="protein sequence ID" value="HAE4620304.1"/>
    <property type="molecule type" value="Genomic_DNA"/>
</dbReference>
<dbReference type="EMBL" id="AAHRZG010000024">
    <property type="protein sequence ID" value="EBZ7019309.1"/>
    <property type="molecule type" value="Genomic_DNA"/>
</dbReference>
<evidence type="ECO:0000313" key="4">
    <source>
        <dbReference type="EMBL" id="EBR0141332.1"/>
    </source>
</evidence>
<dbReference type="EMBL" id="AAHNKL010000017">
    <property type="protein sequence ID" value="EBY1990714.1"/>
    <property type="molecule type" value="Genomic_DNA"/>
</dbReference>
<dbReference type="EMBL" id="DAASRO010000007">
    <property type="protein sequence ID" value="HAE6729047.1"/>
    <property type="molecule type" value="Genomic_DNA"/>
</dbReference>
<evidence type="ECO:0000313" key="31">
    <source>
        <dbReference type="EMBL" id="HAB1824828.1"/>
    </source>
</evidence>
<organism evidence="70 71">
    <name type="scientific">Salmonella enterica subsp. enterica serovar Agona</name>
    <dbReference type="NCBI Taxonomy" id="58095"/>
    <lineage>
        <taxon>Bacteria</taxon>
        <taxon>Pseudomonadati</taxon>
        <taxon>Pseudomonadota</taxon>
        <taxon>Gammaproteobacteria</taxon>
        <taxon>Enterobacterales</taxon>
        <taxon>Enterobacteriaceae</taxon>
        <taxon>Salmonella</taxon>
    </lineage>
</organism>
<evidence type="ECO:0000313" key="6">
    <source>
        <dbReference type="EMBL" id="EBR9964950.1"/>
    </source>
</evidence>
<evidence type="ECO:0000313" key="36">
    <source>
        <dbReference type="EMBL" id="HAB3744977.1"/>
    </source>
</evidence>
<evidence type="ECO:0000313" key="45">
    <source>
        <dbReference type="EMBL" id="HAB5771266.1"/>
    </source>
</evidence>
<dbReference type="EMBL" id="DAAWFY010000018">
    <property type="protein sequence ID" value="HAF7734603.1"/>
    <property type="molecule type" value="Genomic_DNA"/>
</dbReference>
<dbReference type="EMBL" id="AAKNHU010000007">
    <property type="protein sequence ID" value="ECT6083510.1"/>
    <property type="molecule type" value="Genomic_DNA"/>
</dbReference>
<evidence type="ECO:0000313" key="2">
    <source>
        <dbReference type="EMBL" id="EBG3094025.1"/>
    </source>
</evidence>